<feature type="transmembrane region" description="Helical" evidence="1">
    <location>
        <begin position="146"/>
        <end position="171"/>
    </location>
</feature>
<feature type="transmembrane region" description="Helical" evidence="1">
    <location>
        <begin position="206"/>
        <end position="225"/>
    </location>
</feature>
<gene>
    <name evidence="2" type="ORF">SJAV_21350</name>
</gene>
<dbReference type="GeneID" id="92355085"/>
<sequence>MEVTKRRYFIFELKRSLTSLPSLIFYAYIILMITFNLIERITDPIGGSSTALTDLYNFISSNDAIIQLIYVLPPVVVSLYYFNYDFFRGVEFNLTYHFGIKYNESFSIKLFAYIITLILPAIAFTYFSNVILNGNYLVVPLVREMLLFNLLFTFTSVIFFIIISIIISIYIKANMAAIGALLNIIIYGALPFILLSIAIRNFHNLILLKYLVILFPFVVYDYLNAYEFYVEIYHVSFFESKFFSLIPYFIGNIILVILLYFLFFTISRKIEVIRR</sequence>
<evidence type="ECO:0008006" key="3">
    <source>
        <dbReference type="Google" id="ProtNLM"/>
    </source>
</evidence>
<dbReference type="RefSeq" id="WP_369609725.1">
    <property type="nucleotide sequence ID" value="NZ_AP031322.1"/>
</dbReference>
<feature type="transmembrane region" description="Helical" evidence="1">
    <location>
        <begin position="110"/>
        <end position="134"/>
    </location>
</feature>
<feature type="transmembrane region" description="Helical" evidence="1">
    <location>
        <begin position="245"/>
        <end position="266"/>
    </location>
</feature>
<feature type="transmembrane region" description="Helical" evidence="1">
    <location>
        <begin position="177"/>
        <end position="199"/>
    </location>
</feature>
<protein>
    <recommendedName>
        <fullName evidence="3">ABC transporter permease</fullName>
    </recommendedName>
</protein>
<keyword evidence="1" id="KW-0812">Transmembrane</keyword>
<accession>A0AAT9GTU5</accession>
<evidence type="ECO:0000256" key="1">
    <source>
        <dbReference type="SAM" id="Phobius"/>
    </source>
</evidence>
<dbReference type="EMBL" id="AP031322">
    <property type="protein sequence ID" value="BFH74191.1"/>
    <property type="molecule type" value="Genomic_DNA"/>
</dbReference>
<reference evidence="2" key="1">
    <citation type="submission" date="2024-03" db="EMBL/GenBank/DDBJ databases">
        <title>Complete genome sequence of Sulfurisphaera javensis strain KD-1.</title>
        <authorList>
            <person name="Sakai H."/>
            <person name="Nur N."/>
            <person name="Suwanto A."/>
            <person name="Kurosawa N."/>
        </authorList>
    </citation>
    <scope>NUCLEOTIDE SEQUENCE</scope>
    <source>
        <strain evidence="2">KD-1</strain>
    </source>
</reference>
<keyword evidence="1" id="KW-1133">Transmembrane helix</keyword>
<feature type="transmembrane region" description="Helical" evidence="1">
    <location>
        <begin position="20"/>
        <end position="38"/>
    </location>
</feature>
<proteinExistence type="predicted"/>
<dbReference type="AlphaFoldDB" id="A0AAT9GTU5"/>
<name>A0AAT9GTU5_9CREN</name>
<dbReference type="KEGG" id="sjv:SJAV_21350"/>
<keyword evidence="1" id="KW-0472">Membrane</keyword>
<evidence type="ECO:0000313" key="2">
    <source>
        <dbReference type="EMBL" id="BFH74191.1"/>
    </source>
</evidence>
<organism evidence="2">
    <name type="scientific">Sulfurisphaera javensis</name>
    <dbReference type="NCBI Taxonomy" id="2049879"/>
    <lineage>
        <taxon>Archaea</taxon>
        <taxon>Thermoproteota</taxon>
        <taxon>Thermoprotei</taxon>
        <taxon>Sulfolobales</taxon>
        <taxon>Sulfolobaceae</taxon>
        <taxon>Sulfurisphaera</taxon>
    </lineage>
</organism>